<protein>
    <submittedName>
        <fullName evidence="1">Uncharacterized protein</fullName>
    </submittedName>
</protein>
<name>A0A2P2MKU2_RHIMU</name>
<dbReference type="AlphaFoldDB" id="A0A2P2MKU2"/>
<evidence type="ECO:0000313" key="1">
    <source>
        <dbReference type="EMBL" id="MBX30855.1"/>
    </source>
</evidence>
<accession>A0A2P2MKU2</accession>
<proteinExistence type="predicted"/>
<dbReference type="EMBL" id="GGEC01050371">
    <property type="protein sequence ID" value="MBX30855.1"/>
    <property type="molecule type" value="Transcribed_RNA"/>
</dbReference>
<sequence>MPNCSYCQENSLHFATISFPIASWISVGGTHFFQHIYFKIFIIYNFTLKSSKTQLPSLNKGIFSFSSANAIFPIPPIPIIEITVISILEFSNKSCLIASLSASLPTTISRAKECVCSLFLTVTKGSTGRC</sequence>
<reference evidence="1" key="1">
    <citation type="submission" date="2018-02" db="EMBL/GenBank/DDBJ databases">
        <title>Rhizophora mucronata_Transcriptome.</title>
        <authorList>
            <person name="Meera S.P."/>
            <person name="Sreeshan A."/>
            <person name="Augustine A."/>
        </authorList>
    </citation>
    <scope>NUCLEOTIDE SEQUENCE</scope>
    <source>
        <tissue evidence="1">Leaf</tissue>
    </source>
</reference>
<organism evidence="1">
    <name type="scientific">Rhizophora mucronata</name>
    <name type="common">Asiatic mangrove</name>
    <dbReference type="NCBI Taxonomy" id="61149"/>
    <lineage>
        <taxon>Eukaryota</taxon>
        <taxon>Viridiplantae</taxon>
        <taxon>Streptophyta</taxon>
        <taxon>Embryophyta</taxon>
        <taxon>Tracheophyta</taxon>
        <taxon>Spermatophyta</taxon>
        <taxon>Magnoliopsida</taxon>
        <taxon>eudicotyledons</taxon>
        <taxon>Gunneridae</taxon>
        <taxon>Pentapetalae</taxon>
        <taxon>rosids</taxon>
        <taxon>fabids</taxon>
        <taxon>Malpighiales</taxon>
        <taxon>Rhizophoraceae</taxon>
        <taxon>Rhizophora</taxon>
    </lineage>
</organism>